<dbReference type="Pfam" id="PF02625">
    <property type="entry name" value="XdhC_CoxI"/>
    <property type="match status" value="1"/>
</dbReference>
<evidence type="ECO:0000313" key="2">
    <source>
        <dbReference type="Proteomes" id="UP000287394"/>
    </source>
</evidence>
<dbReference type="Pfam" id="PF13478">
    <property type="entry name" value="XdhC_C"/>
    <property type="match status" value="1"/>
</dbReference>
<dbReference type="AlphaFoldDB" id="A0A402CTX7"/>
<gene>
    <name evidence="1" type="ORF">CCAX7_008270</name>
</gene>
<dbReference type="OrthoDB" id="9773039at2"/>
<dbReference type="PANTHER" id="PTHR30388">
    <property type="entry name" value="ALDEHYDE OXIDOREDUCTASE MOLYBDENUM COFACTOR ASSEMBLY PROTEIN"/>
    <property type="match status" value="1"/>
</dbReference>
<evidence type="ECO:0000313" key="1">
    <source>
        <dbReference type="EMBL" id="BDI28776.1"/>
    </source>
</evidence>
<organism evidence="1 2">
    <name type="scientific">Capsulimonas corticalis</name>
    <dbReference type="NCBI Taxonomy" id="2219043"/>
    <lineage>
        <taxon>Bacteria</taxon>
        <taxon>Bacillati</taxon>
        <taxon>Armatimonadota</taxon>
        <taxon>Armatimonadia</taxon>
        <taxon>Capsulimonadales</taxon>
        <taxon>Capsulimonadaceae</taxon>
        <taxon>Capsulimonas</taxon>
    </lineage>
</organism>
<sequence>MKELQSILSAYRDITRVAAPAALATVVKTEGSAYRRPGARMLVRDDGSRVGAISGGCLEADVVERAKQVIATGVSQFVRYDARGSNGDLIFEAGCDGAIGILIEPIDRAARALDYIAHCMDARKSGAMATVFQAGGEWSETIGARVTVDSDGVISSDIDDPELVLAIQYNAWEAMKDGVRRTCVHETPKGVQEILIEPIEPPVALVICGAAPGSIPLARLAAQMGWRVTIADTRADTIDPETVPDAALVTAPRLNLLNAVTIDARTAAVVMTHNYEWDLALLTHLLPSPARYVGLLGSRKRAARVSGDLLDARLALTSRQQDRFHSPAGLDIGSETPEEIALSIIAEIQAAMSDRAGGALRDRREPIHSFETKGELLVANRPAGQDHACAR</sequence>
<dbReference type="KEGG" id="ccot:CCAX7_008270"/>
<dbReference type="RefSeq" id="WP_119320836.1">
    <property type="nucleotide sequence ID" value="NZ_AP025739.1"/>
</dbReference>
<dbReference type="PANTHER" id="PTHR30388:SF4">
    <property type="entry name" value="MOLYBDENUM COFACTOR INSERTION CHAPERONE PAOD"/>
    <property type="match status" value="1"/>
</dbReference>
<dbReference type="InterPro" id="IPR027051">
    <property type="entry name" value="XdhC_Rossmann_dom"/>
</dbReference>
<dbReference type="Gene3D" id="3.40.50.720">
    <property type="entry name" value="NAD(P)-binding Rossmann-like Domain"/>
    <property type="match status" value="1"/>
</dbReference>
<accession>A0A402CTX7</accession>
<dbReference type="Proteomes" id="UP000287394">
    <property type="component" value="Chromosome"/>
</dbReference>
<dbReference type="FunCoup" id="A0A402CTX7">
    <property type="interactions" value="111"/>
</dbReference>
<reference evidence="1 2" key="1">
    <citation type="journal article" date="2019" name="Int. J. Syst. Evol. Microbiol.">
        <title>Capsulimonas corticalis gen. nov., sp. nov., an aerobic capsulated bacterium, of a novel bacterial order, Capsulimonadales ord. nov., of the class Armatimonadia of the phylum Armatimonadetes.</title>
        <authorList>
            <person name="Li J."/>
            <person name="Kudo C."/>
            <person name="Tonouchi A."/>
        </authorList>
    </citation>
    <scope>NUCLEOTIDE SEQUENCE [LARGE SCALE GENOMIC DNA]</scope>
    <source>
        <strain evidence="1 2">AX-7</strain>
    </source>
</reference>
<dbReference type="InterPro" id="IPR003777">
    <property type="entry name" value="XdhC_CoxI"/>
</dbReference>
<dbReference type="EMBL" id="AP025739">
    <property type="protein sequence ID" value="BDI28776.1"/>
    <property type="molecule type" value="Genomic_DNA"/>
</dbReference>
<name>A0A402CTX7_9BACT</name>
<keyword evidence="2" id="KW-1185">Reference proteome</keyword>
<protein>
    <submittedName>
        <fullName evidence="1">Uncharacterized protein</fullName>
    </submittedName>
</protein>
<proteinExistence type="predicted"/>
<dbReference type="InterPro" id="IPR052698">
    <property type="entry name" value="MoCofactor_Util/Proc"/>
</dbReference>